<reference evidence="2 3" key="1">
    <citation type="journal article" date="2018" name="J. Allergy Clin. Immunol.">
        <title>High-quality assembly of Dermatophagoides pteronyssinus genome and transcriptome reveals a wide range of novel allergens.</title>
        <authorList>
            <person name="Liu X.Y."/>
            <person name="Yang K.Y."/>
            <person name="Wang M.Q."/>
            <person name="Kwok J.S."/>
            <person name="Zeng X."/>
            <person name="Yang Z."/>
            <person name="Xiao X.J."/>
            <person name="Lau C.P."/>
            <person name="Li Y."/>
            <person name="Huang Z.M."/>
            <person name="Ba J.G."/>
            <person name="Yim A.K."/>
            <person name="Ouyang C.Y."/>
            <person name="Ngai S.M."/>
            <person name="Chan T.F."/>
            <person name="Leung E.L."/>
            <person name="Liu L."/>
            <person name="Liu Z.G."/>
            <person name="Tsui S.K."/>
        </authorList>
    </citation>
    <scope>NUCLEOTIDE SEQUENCE [LARGE SCALE GENOMIC DNA]</scope>
    <source>
        <strain evidence="2">Derp</strain>
    </source>
</reference>
<reference evidence="2 3" key="2">
    <citation type="journal article" date="2022" name="Mol. Biol. Evol.">
        <title>Comparative Genomics Reveals Insights into the Divergent Evolution of Astigmatic Mites and Household Pest Adaptations.</title>
        <authorList>
            <person name="Xiong Q."/>
            <person name="Wan A.T."/>
            <person name="Liu X."/>
            <person name="Fung C.S."/>
            <person name="Xiao X."/>
            <person name="Malainual N."/>
            <person name="Hou J."/>
            <person name="Wang L."/>
            <person name="Wang M."/>
            <person name="Yang K.Y."/>
            <person name="Cui Y."/>
            <person name="Leung E.L."/>
            <person name="Nong W."/>
            <person name="Shin S.K."/>
            <person name="Au S.W."/>
            <person name="Jeong K.Y."/>
            <person name="Chew F.T."/>
            <person name="Hui J.H."/>
            <person name="Leung T.F."/>
            <person name="Tungtrongchitr A."/>
            <person name="Zhong N."/>
            <person name="Liu Z."/>
            <person name="Tsui S.K."/>
        </authorList>
    </citation>
    <scope>NUCLEOTIDE SEQUENCE [LARGE SCALE GENOMIC DNA]</scope>
    <source>
        <strain evidence="2">Derp</strain>
    </source>
</reference>
<accession>A0ABQ8JFD9</accession>
<gene>
    <name evidence="2" type="ORF">DERP_013752</name>
</gene>
<proteinExistence type="predicted"/>
<keyword evidence="1" id="KW-1133">Transmembrane helix</keyword>
<sequence>MIRLSSKDNHCKRLCLHLLMIIQIIIIWMANNDNGVKSIIIHRINNRTKSDLIRFPYKSVYGLSRLFYCHEDIYNRFYQCEILSHNKWKITIDDYFYETKEFCCFVWDTMDCELNVAVECNQNYSLKLEKNTKEFYTSICERIGSTYKSWSCWWTYDKEILTGKIIGIVLSVLTLLICVYTGYRGYRWKLKTNQLNKEKRLQMTLEQYANPNKIIMDPKEFKKNSESLIISKKTVKNITQLDFIDLQPNLRNGKKIYTEKDLPNITLVKDRGQARPQDFDELLLIRNDKIFKMNVLVVPKSFDEMYPPYVITPPNQETQDFLYFFVTNKPLFYKLFKSNLNDYSYYS</sequence>
<evidence type="ECO:0000313" key="3">
    <source>
        <dbReference type="Proteomes" id="UP000887458"/>
    </source>
</evidence>
<organism evidence="2 3">
    <name type="scientific">Dermatophagoides pteronyssinus</name>
    <name type="common">European house dust mite</name>
    <dbReference type="NCBI Taxonomy" id="6956"/>
    <lineage>
        <taxon>Eukaryota</taxon>
        <taxon>Metazoa</taxon>
        <taxon>Ecdysozoa</taxon>
        <taxon>Arthropoda</taxon>
        <taxon>Chelicerata</taxon>
        <taxon>Arachnida</taxon>
        <taxon>Acari</taxon>
        <taxon>Acariformes</taxon>
        <taxon>Sarcoptiformes</taxon>
        <taxon>Astigmata</taxon>
        <taxon>Psoroptidia</taxon>
        <taxon>Analgoidea</taxon>
        <taxon>Pyroglyphidae</taxon>
        <taxon>Dermatophagoidinae</taxon>
        <taxon>Dermatophagoides</taxon>
    </lineage>
</organism>
<dbReference type="Proteomes" id="UP000887458">
    <property type="component" value="Unassembled WGS sequence"/>
</dbReference>
<comment type="caution">
    <text evidence="2">The sequence shown here is derived from an EMBL/GenBank/DDBJ whole genome shotgun (WGS) entry which is preliminary data.</text>
</comment>
<keyword evidence="1" id="KW-0812">Transmembrane</keyword>
<keyword evidence="1" id="KW-0472">Membrane</keyword>
<evidence type="ECO:0000313" key="2">
    <source>
        <dbReference type="EMBL" id="KAH9421303.1"/>
    </source>
</evidence>
<dbReference type="EMBL" id="NJHN03000043">
    <property type="protein sequence ID" value="KAH9421303.1"/>
    <property type="molecule type" value="Genomic_DNA"/>
</dbReference>
<protein>
    <submittedName>
        <fullName evidence="2">Uncharacterized protein</fullName>
    </submittedName>
</protein>
<feature type="transmembrane region" description="Helical" evidence="1">
    <location>
        <begin position="165"/>
        <end position="183"/>
    </location>
</feature>
<evidence type="ECO:0000256" key="1">
    <source>
        <dbReference type="SAM" id="Phobius"/>
    </source>
</evidence>
<name>A0ABQ8JFD9_DERPT</name>
<keyword evidence="3" id="KW-1185">Reference proteome</keyword>
<feature type="transmembrane region" description="Helical" evidence="1">
    <location>
        <begin position="12"/>
        <end position="30"/>
    </location>
</feature>